<feature type="domain" description="BRCT" evidence="3">
    <location>
        <begin position="514"/>
        <end position="609"/>
    </location>
</feature>
<dbReference type="InterPro" id="IPR036420">
    <property type="entry name" value="BRCT_dom_sf"/>
</dbReference>
<dbReference type="Pfam" id="PF12738">
    <property type="entry name" value="PTCB-BRCT"/>
    <property type="match status" value="1"/>
</dbReference>
<dbReference type="Proteomes" id="UP001295684">
    <property type="component" value="Unassembled WGS sequence"/>
</dbReference>
<dbReference type="SUPFAM" id="SSF52113">
    <property type="entry name" value="BRCT domain"/>
    <property type="match status" value="4"/>
</dbReference>
<feature type="domain" description="BRCT" evidence="3">
    <location>
        <begin position="643"/>
        <end position="729"/>
    </location>
</feature>
<protein>
    <recommendedName>
        <fullName evidence="3">BRCT domain-containing protein</fullName>
    </recommendedName>
</protein>
<evidence type="ECO:0000313" key="4">
    <source>
        <dbReference type="EMBL" id="CAI2383736.1"/>
    </source>
</evidence>
<sequence>MEQREISEFEFHSEDGSIKPENESKDYSIEVVSEIIENSSYESDENKEQFEQVESDNSEEQMLVQEEDSVLEKFITKRSPKKFEMPEAHITGADPYRAGNAENRQAENMRLKVTTDCNMDSVAGNLSQEDRPEEEMKGTTPQENASSHPNRWIIHSSKVIVCSSGFNPEKKEYIKAMVEKLGGTYTYDFTEEVTVLITIDNNSDKYRIAREETKIYTVTAKWLKDSETHDYFLKPDDYLFPLFYNRIFHFYNCETREFREKVKEHRGKIEVDINASIASDLTIVIPNQDISEYVKELRREYSFFSKTFDEKTLKLVTLPWVDSYINNDGEFKNHVVEPENYPQTSVLAPKTIHHRERVIENSKTNIEETRTLKNYIKAQEINIEEHISKLRNNPDPQMSFFLMDANISMHNVFEKDDKTEIFRLINVCGAFCYESFIPGITSHIITQHPDRELIGKAGSVDNSYGPFVVTKQWLIDSIISGKRADERKYLPPSIEKVNSTPEIKVLQKRDSRKAIGKLFRGTRFCILHDSYTHEEAEEIKQKIEENQGSIISEYVEGSIAKYIIVNDGHHSFKGFKPEKDEDGKYTVSHRFIDRCLRNKKIISISRMKALDLLPFPHTLPYEEVSNLCVAFTLFPKNKDLVVLEEMAKLMGMKVEFSEDATTHLVYKDYEPDSQACENLSENKYLMKSSKIQIVNRTFKNKRDLKLVRFEWFLQCILNGRKEEEDHYVMDIAKLFAK</sequence>
<keyword evidence="1" id="KW-0677">Repeat</keyword>
<dbReference type="InterPro" id="IPR001357">
    <property type="entry name" value="BRCT_dom"/>
</dbReference>
<feature type="domain" description="BRCT" evidence="3">
    <location>
        <begin position="149"/>
        <end position="240"/>
    </location>
</feature>
<dbReference type="AlphaFoldDB" id="A0AAD2D8P7"/>
<feature type="compositionally biased region" description="Basic and acidic residues" evidence="2">
    <location>
        <begin position="128"/>
        <end position="137"/>
    </location>
</feature>
<feature type="compositionally biased region" description="Polar residues" evidence="2">
    <location>
        <begin position="139"/>
        <end position="148"/>
    </location>
</feature>
<dbReference type="SMART" id="SM00292">
    <property type="entry name" value="BRCT"/>
    <property type="match status" value="3"/>
</dbReference>
<dbReference type="PANTHER" id="PTHR13561:SF20">
    <property type="entry name" value="DNA TOPOISOMERASE 2-BINDING PROTEIN 1"/>
    <property type="match status" value="1"/>
</dbReference>
<organism evidence="4 5">
    <name type="scientific">Euplotes crassus</name>
    <dbReference type="NCBI Taxonomy" id="5936"/>
    <lineage>
        <taxon>Eukaryota</taxon>
        <taxon>Sar</taxon>
        <taxon>Alveolata</taxon>
        <taxon>Ciliophora</taxon>
        <taxon>Intramacronucleata</taxon>
        <taxon>Spirotrichea</taxon>
        <taxon>Hypotrichia</taxon>
        <taxon>Euplotida</taxon>
        <taxon>Euplotidae</taxon>
        <taxon>Moneuplotes</taxon>
    </lineage>
</organism>
<accession>A0AAD2D8P7</accession>
<gene>
    <name evidence="4" type="ORF">ECRASSUSDP1_LOCUS25246</name>
</gene>
<evidence type="ECO:0000313" key="5">
    <source>
        <dbReference type="Proteomes" id="UP001295684"/>
    </source>
</evidence>
<name>A0AAD2D8P7_EUPCR</name>
<dbReference type="PANTHER" id="PTHR13561">
    <property type="entry name" value="DNA REPLICATION REGULATOR DPB11-RELATED"/>
    <property type="match status" value="1"/>
</dbReference>
<dbReference type="InterPro" id="IPR059215">
    <property type="entry name" value="BRCT2_TopBP1-like"/>
</dbReference>
<evidence type="ECO:0000256" key="1">
    <source>
        <dbReference type="ARBA" id="ARBA00022737"/>
    </source>
</evidence>
<feature type="region of interest" description="Disordered" evidence="2">
    <location>
        <begin position="122"/>
        <end position="148"/>
    </location>
</feature>
<evidence type="ECO:0000259" key="3">
    <source>
        <dbReference type="PROSITE" id="PS50172"/>
    </source>
</evidence>
<feature type="region of interest" description="Disordered" evidence="2">
    <location>
        <begin position="1"/>
        <end position="25"/>
    </location>
</feature>
<dbReference type="Gene3D" id="3.40.50.10190">
    <property type="entry name" value="BRCT domain"/>
    <property type="match status" value="4"/>
</dbReference>
<keyword evidence="5" id="KW-1185">Reference proteome</keyword>
<dbReference type="CDD" id="cd17731">
    <property type="entry name" value="BRCT_TopBP1_rpt2_like"/>
    <property type="match status" value="1"/>
</dbReference>
<reference evidence="4" key="1">
    <citation type="submission" date="2023-07" db="EMBL/GenBank/DDBJ databases">
        <authorList>
            <consortium name="AG Swart"/>
            <person name="Singh M."/>
            <person name="Singh A."/>
            <person name="Seah K."/>
            <person name="Emmerich C."/>
        </authorList>
    </citation>
    <scope>NUCLEOTIDE SEQUENCE</scope>
    <source>
        <strain evidence="4">DP1</strain>
    </source>
</reference>
<proteinExistence type="predicted"/>
<dbReference type="EMBL" id="CAMPGE010026034">
    <property type="protein sequence ID" value="CAI2383736.1"/>
    <property type="molecule type" value="Genomic_DNA"/>
</dbReference>
<dbReference type="CDD" id="cd00027">
    <property type="entry name" value="BRCT"/>
    <property type="match status" value="2"/>
</dbReference>
<feature type="domain" description="BRCT" evidence="3">
    <location>
        <begin position="397"/>
        <end position="491"/>
    </location>
</feature>
<evidence type="ECO:0000256" key="2">
    <source>
        <dbReference type="SAM" id="MobiDB-lite"/>
    </source>
</evidence>
<comment type="caution">
    <text evidence="4">The sequence shown here is derived from an EMBL/GenBank/DDBJ whole genome shotgun (WGS) entry which is preliminary data.</text>
</comment>
<dbReference type="PROSITE" id="PS50172">
    <property type="entry name" value="BRCT"/>
    <property type="match status" value="4"/>
</dbReference>